<keyword evidence="6" id="KW-1185">Reference proteome</keyword>
<evidence type="ECO:0000313" key="5">
    <source>
        <dbReference type="EMBL" id="CAG6396145.1"/>
    </source>
</evidence>
<dbReference type="Gene3D" id="2.130.10.10">
    <property type="entry name" value="YVTN repeat-like/Quinoprotein amine dehydrogenase"/>
    <property type="match status" value="3"/>
</dbReference>
<accession>A0A9W4GTU9</accession>
<dbReference type="GO" id="GO:0004674">
    <property type="term" value="F:protein serine/threonine kinase activity"/>
    <property type="evidence" value="ECO:0007669"/>
    <property type="project" value="UniProtKB-KW"/>
</dbReference>
<dbReference type="SUPFAM" id="SSF50978">
    <property type="entry name" value="WD40 repeat-like"/>
    <property type="match status" value="1"/>
</dbReference>
<proteinExistence type="predicted"/>
<keyword evidence="5" id="KW-0418">Kinase</keyword>
<dbReference type="Gene3D" id="1.10.510.10">
    <property type="entry name" value="Transferase(Phosphotransferase) domain 1"/>
    <property type="match status" value="1"/>
</dbReference>
<evidence type="ECO:0000259" key="4">
    <source>
        <dbReference type="PROSITE" id="PS50011"/>
    </source>
</evidence>
<dbReference type="InterPro" id="IPR000719">
    <property type="entry name" value="Prot_kinase_dom"/>
</dbReference>
<dbReference type="PANTHER" id="PTHR44019">
    <property type="entry name" value="WD REPEAT-CONTAINING PROTEIN 55"/>
    <property type="match status" value="1"/>
</dbReference>
<gene>
    <name evidence="5" type="ORF">SCOCK_40065</name>
</gene>
<dbReference type="InterPro" id="IPR015943">
    <property type="entry name" value="WD40/YVTN_repeat-like_dom_sf"/>
</dbReference>
<dbReference type="PROSITE" id="PS50294">
    <property type="entry name" value="WD_REPEATS_REGION"/>
    <property type="match status" value="5"/>
</dbReference>
<dbReference type="SMART" id="SM00320">
    <property type="entry name" value="WD40"/>
    <property type="match status" value="7"/>
</dbReference>
<dbReference type="AlphaFoldDB" id="A0A9W4GTU9"/>
<dbReference type="PANTHER" id="PTHR44019:SF8">
    <property type="entry name" value="POC1 CENTRIOLAR PROTEIN HOMOLOG"/>
    <property type="match status" value="1"/>
</dbReference>
<dbReference type="InterPro" id="IPR011009">
    <property type="entry name" value="Kinase-like_dom_sf"/>
</dbReference>
<dbReference type="PROSITE" id="PS50011">
    <property type="entry name" value="PROTEIN_KINASE_DOM"/>
    <property type="match status" value="1"/>
</dbReference>
<reference evidence="5" key="1">
    <citation type="submission" date="2021-05" db="EMBL/GenBank/DDBJ databases">
        <authorList>
            <person name="Arsene-Ploetze F."/>
        </authorList>
    </citation>
    <scope>NUCLEOTIDE SEQUENCE</scope>
    <source>
        <strain evidence="5">DSM 42138</strain>
    </source>
</reference>
<evidence type="ECO:0000256" key="3">
    <source>
        <dbReference type="PROSITE-ProRule" id="PRU00221"/>
    </source>
</evidence>
<protein>
    <submittedName>
        <fullName evidence="5">Non-specific serine/threonine protein kinase</fullName>
        <ecNumber evidence="5">2.7.11.1</ecNumber>
    </submittedName>
</protein>
<dbReference type="PRINTS" id="PR00320">
    <property type="entry name" value="GPROTEINBRPT"/>
</dbReference>
<dbReference type="GO" id="GO:0005524">
    <property type="term" value="F:ATP binding"/>
    <property type="evidence" value="ECO:0007669"/>
    <property type="project" value="InterPro"/>
</dbReference>
<feature type="domain" description="Protein kinase" evidence="4">
    <location>
        <begin position="65"/>
        <end position="320"/>
    </location>
</feature>
<dbReference type="EC" id="2.7.11.1" evidence="5"/>
<feature type="repeat" description="WD" evidence="3">
    <location>
        <begin position="470"/>
        <end position="511"/>
    </location>
</feature>
<feature type="repeat" description="WD" evidence="3">
    <location>
        <begin position="385"/>
        <end position="426"/>
    </location>
</feature>
<dbReference type="InterPro" id="IPR036322">
    <property type="entry name" value="WD40_repeat_dom_sf"/>
</dbReference>
<evidence type="ECO:0000256" key="2">
    <source>
        <dbReference type="ARBA" id="ARBA00022737"/>
    </source>
</evidence>
<keyword evidence="5" id="KW-0808">Transferase</keyword>
<dbReference type="InterPro" id="IPR050505">
    <property type="entry name" value="WDR55/POC1"/>
</dbReference>
<dbReference type="Gene3D" id="3.30.200.20">
    <property type="entry name" value="Phosphorylase Kinase, domain 1"/>
    <property type="match status" value="1"/>
</dbReference>
<keyword evidence="2" id="KW-0677">Repeat</keyword>
<comment type="caution">
    <text evidence="5">The sequence shown here is derived from an EMBL/GenBank/DDBJ whole genome shotgun (WGS) entry which is preliminary data.</text>
</comment>
<dbReference type="CDD" id="cd00200">
    <property type="entry name" value="WD40"/>
    <property type="match status" value="1"/>
</dbReference>
<dbReference type="InterPro" id="IPR001680">
    <property type="entry name" value="WD40_rpt"/>
</dbReference>
<dbReference type="InterPro" id="IPR020472">
    <property type="entry name" value="WD40_PAC1"/>
</dbReference>
<dbReference type="Pfam" id="PF00400">
    <property type="entry name" value="WD40"/>
    <property type="match status" value="7"/>
</dbReference>
<dbReference type="EMBL" id="CAJSLV010000070">
    <property type="protein sequence ID" value="CAG6396145.1"/>
    <property type="molecule type" value="Genomic_DNA"/>
</dbReference>
<organism evidence="5 6">
    <name type="scientific">Actinacidiphila cocklensis</name>
    <dbReference type="NCBI Taxonomy" id="887465"/>
    <lineage>
        <taxon>Bacteria</taxon>
        <taxon>Bacillati</taxon>
        <taxon>Actinomycetota</taxon>
        <taxon>Actinomycetes</taxon>
        <taxon>Kitasatosporales</taxon>
        <taxon>Streptomycetaceae</taxon>
        <taxon>Actinacidiphila</taxon>
    </lineage>
</organism>
<evidence type="ECO:0000256" key="1">
    <source>
        <dbReference type="ARBA" id="ARBA00022574"/>
    </source>
</evidence>
<keyword evidence="5" id="KW-0723">Serine/threonine-protein kinase</keyword>
<feature type="repeat" description="WD" evidence="3">
    <location>
        <begin position="428"/>
        <end position="469"/>
    </location>
</feature>
<feature type="repeat" description="WD" evidence="3">
    <location>
        <begin position="512"/>
        <end position="553"/>
    </location>
</feature>
<name>A0A9W4GTU9_9ACTN</name>
<evidence type="ECO:0000313" key="6">
    <source>
        <dbReference type="Proteomes" id="UP001152519"/>
    </source>
</evidence>
<keyword evidence="1 3" id="KW-0853">WD repeat</keyword>
<dbReference type="Proteomes" id="UP001152519">
    <property type="component" value="Unassembled WGS sequence"/>
</dbReference>
<dbReference type="PROSITE" id="PS50082">
    <property type="entry name" value="WD_REPEATS_2"/>
    <property type="match status" value="6"/>
</dbReference>
<feature type="repeat" description="WD" evidence="3">
    <location>
        <begin position="342"/>
        <end position="383"/>
    </location>
</feature>
<sequence length="630" mass="65852">MQVAAGRTAGGPVARVCRVMVTTPSGHGGSAAAVPTLLVRETTAVGGRGNVADQVEPGRVVGGRYRLVVWLGADAAGEVWRAHDEHLRIDVAVKRFLLPATSDRAEVFARVAQQARNAARLRDHPHVVAVYDAVLDDDAPWTVMQLVDGRSLREHLAAHGPLSVDRAADVARAVLKVLAAAYTADVVHRNITPAAVILVGNGDVLLTDFGIAARGADGTLASVGVLVGTPGFVAPERIGGAEAGGAGDLFSLGVTLYEALEGELPFRPDVVTSVVHDEAEPPRRSGRLAPLITQLLQKDPGRRPAPAQALALLDVPRDAVPAAPAVVRERPPVTWISDPEALEGHTDLVRAVAFSPDDRTLASAGDDKTVRLWALAAGRVTSTALDGHRGWIRALAFAPDGTTLASAGDDKTVRLWDLSAGRPFARTLTGHRSWVRTLAFSPDGRTLASGGDDGAVRLWDTASGGTTAELSGHTRCVHAVAFSPDGRLLATGGNNKVVRLWDVAAGGTVAEWPSGDGRIHALAFSPDGTRLAAAAGNSGVRMWEVATQSPVPAWNGVGGRIRSLAFAPDGTRLATGSSRRQVALWDVPSATTTATWHGSSGEAHSVVFSPDGTRLASGDTQNVRLWNTPR</sequence>
<feature type="repeat" description="WD" evidence="3">
    <location>
        <begin position="554"/>
        <end position="595"/>
    </location>
</feature>
<dbReference type="PROSITE" id="PS00678">
    <property type="entry name" value="WD_REPEATS_1"/>
    <property type="match status" value="4"/>
</dbReference>
<dbReference type="CDD" id="cd14014">
    <property type="entry name" value="STKc_PknB_like"/>
    <property type="match status" value="1"/>
</dbReference>
<dbReference type="InterPro" id="IPR019775">
    <property type="entry name" value="WD40_repeat_CS"/>
</dbReference>
<dbReference type="SUPFAM" id="SSF56112">
    <property type="entry name" value="Protein kinase-like (PK-like)"/>
    <property type="match status" value="1"/>
</dbReference>
<dbReference type="Pfam" id="PF00069">
    <property type="entry name" value="Pkinase"/>
    <property type="match status" value="1"/>
</dbReference>